<dbReference type="SUPFAM" id="SSF56954">
    <property type="entry name" value="Outer membrane efflux proteins (OEP)"/>
    <property type="match status" value="1"/>
</dbReference>
<evidence type="ECO:0000256" key="3">
    <source>
        <dbReference type="ARBA" id="ARBA00022448"/>
    </source>
</evidence>
<reference evidence="9" key="1">
    <citation type="submission" date="2023-09" db="EMBL/GenBank/DDBJ databases">
        <title>Flavobacterium sp. 20NA77.7 isolated from freshwater.</title>
        <authorList>
            <person name="Le V."/>
            <person name="Ko S.-R."/>
            <person name="Ahn C.-Y."/>
            <person name="Oh H.-M."/>
        </authorList>
    </citation>
    <scope>NUCLEOTIDE SEQUENCE</scope>
    <source>
        <strain evidence="9">20NA77.7</strain>
    </source>
</reference>
<accession>A0ABY9R924</accession>
<keyword evidence="6" id="KW-0472">Membrane</keyword>
<keyword evidence="8" id="KW-0732">Signal</keyword>
<dbReference type="Proteomes" id="UP001180481">
    <property type="component" value="Chromosome"/>
</dbReference>
<proteinExistence type="inferred from homology"/>
<evidence type="ECO:0000256" key="2">
    <source>
        <dbReference type="ARBA" id="ARBA00007613"/>
    </source>
</evidence>
<dbReference type="InterPro" id="IPR003423">
    <property type="entry name" value="OMP_efflux"/>
</dbReference>
<keyword evidence="5" id="KW-0812">Transmembrane</keyword>
<dbReference type="PANTHER" id="PTHR30026">
    <property type="entry name" value="OUTER MEMBRANE PROTEIN TOLC"/>
    <property type="match status" value="1"/>
</dbReference>
<evidence type="ECO:0000256" key="4">
    <source>
        <dbReference type="ARBA" id="ARBA00022452"/>
    </source>
</evidence>
<dbReference type="RefSeq" id="WP_309531469.1">
    <property type="nucleotide sequence ID" value="NZ_CP133721.1"/>
</dbReference>
<evidence type="ECO:0000256" key="7">
    <source>
        <dbReference type="ARBA" id="ARBA00023237"/>
    </source>
</evidence>
<organism evidence="9 10">
    <name type="scientific">Flavobacterium nakdongensis</name>
    <dbReference type="NCBI Taxonomy" id="3073563"/>
    <lineage>
        <taxon>Bacteria</taxon>
        <taxon>Pseudomonadati</taxon>
        <taxon>Bacteroidota</taxon>
        <taxon>Flavobacteriia</taxon>
        <taxon>Flavobacteriales</taxon>
        <taxon>Flavobacteriaceae</taxon>
        <taxon>Flavobacterium</taxon>
    </lineage>
</organism>
<feature type="signal peptide" evidence="8">
    <location>
        <begin position="1"/>
        <end position="18"/>
    </location>
</feature>
<dbReference type="InterPro" id="IPR051906">
    <property type="entry name" value="TolC-like"/>
</dbReference>
<dbReference type="Gene3D" id="1.20.1600.10">
    <property type="entry name" value="Outer membrane efflux proteins (OEP)"/>
    <property type="match status" value="1"/>
</dbReference>
<evidence type="ECO:0000313" key="9">
    <source>
        <dbReference type="EMBL" id="WMW77085.1"/>
    </source>
</evidence>
<evidence type="ECO:0000313" key="10">
    <source>
        <dbReference type="Proteomes" id="UP001180481"/>
    </source>
</evidence>
<evidence type="ECO:0000256" key="8">
    <source>
        <dbReference type="SAM" id="SignalP"/>
    </source>
</evidence>
<evidence type="ECO:0000256" key="5">
    <source>
        <dbReference type="ARBA" id="ARBA00022692"/>
    </source>
</evidence>
<keyword evidence="4" id="KW-1134">Transmembrane beta strand</keyword>
<name>A0ABY9R924_9FLAO</name>
<comment type="similarity">
    <text evidence="2">Belongs to the outer membrane factor (OMF) (TC 1.B.17) family.</text>
</comment>
<sequence>MKKIILYFFCLCCYTITAQELLTLEQAVTIALENNYAIKIAKNEAKVGEINNAIGNAGMLPNVSATFTKNNSILNTTQTQSGGTERTLDGAKNMNMTYGVGLDWTLFDGMRMFARKERFENLEKQGEANLKRIIFTKISTIYQLYYDLVQQQNQLKAVDTAIVISKERVTLLKNKFSIGKVSKLEVLNSEVDLQADESLKIQLQNNYQATKIKLNELLARDLKLDFYVANEFTYDKSWNYEELQAQAEKQNPELQAQIIAKKLADINLKEIKGTRYPTIRVTSGYNFTRSEASLGFVTQSTGNGFVYGINASLPLFNGNNQNRNEKTAKLIIENAQFALEQLKQTIKMQLTIAFENYQAQLKLVNLEEKNVTLAKQNLDITLAKYKIGTLTPIELRTAQQNYVDVLVRFSNAQYLTKIAEINLKELAGIINWQ</sequence>
<keyword evidence="7" id="KW-0998">Cell outer membrane</keyword>
<dbReference type="EMBL" id="CP133721">
    <property type="protein sequence ID" value="WMW77085.1"/>
    <property type="molecule type" value="Genomic_DNA"/>
</dbReference>
<dbReference type="Pfam" id="PF02321">
    <property type="entry name" value="OEP"/>
    <property type="match status" value="2"/>
</dbReference>
<feature type="chain" id="PRO_5045662802" evidence="8">
    <location>
        <begin position="19"/>
        <end position="433"/>
    </location>
</feature>
<dbReference type="PANTHER" id="PTHR30026:SF20">
    <property type="entry name" value="OUTER MEMBRANE PROTEIN TOLC"/>
    <property type="match status" value="1"/>
</dbReference>
<evidence type="ECO:0000256" key="6">
    <source>
        <dbReference type="ARBA" id="ARBA00023136"/>
    </source>
</evidence>
<keyword evidence="3" id="KW-0813">Transport</keyword>
<protein>
    <submittedName>
        <fullName evidence="9">TolC family protein</fullName>
    </submittedName>
</protein>
<evidence type="ECO:0000256" key="1">
    <source>
        <dbReference type="ARBA" id="ARBA00004442"/>
    </source>
</evidence>
<gene>
    <name evidence="9" type="ORF">RF683_06190</name>
</gene>
<keyword evidence="10" id="KW-1185">Reference proteome</keyword>
<comment type="subcellular location">
    <subcellularLocation>
        <location evidence="1">Cell outer membrane</location>
    </subcellularLocation>
</comment>